<comment type="function">
    <text evidence="1">Component of the ubiquinol-cytochrome c reductase complex (complex III or cytochrome b-c1 complex), which is a respiratory chain that generates an electrochemical potential coupled to ATP synthesis.</text>
</comment>
<dbReference type="Pfam" id="PF10399">
    <property type="entry name" value="UCR_Fe-S_N"/>
    <property type="match status" value="1"/>
</dbReference>
<dbReference type="EC" id="7.1.1.8" evidence="5 20"/>
<comment type="catalytic activity">
    <reaction evidence="19 20">
        <text>a quinol + 2 Fe(III)-[cytochrome c](out) = a quinone + 2 Fe(II)-[cytochrome c](out) + 2 H(+)(out)</text>
        <dbReference type="Rhea" id="RHEA:11484"/>
        <dbReference type="Rhea" id="RHEA-COMP:10350"/>
        <dbReference type="Rhea" id="RHEA-COMP:14399"/>
        <dbReference type="ChEBI" id="CHEBI:15378"/>
        <dbReference type="ChEBI" id="CHEBI:24646"/>
        <dbReference type="ChEBI" id="CHEBI:29033"/>
        <dbReference type="ChEBI" id="CHEBI:29034"/>
        <dbReference type="ChEBI" id="CHEBI:132124"/>
        <dbReference type="EC" id="7.1.1.8"/>
    </reaction>
</comment>
<evidence type="ECO:0000256" key="1">
    <source>
        <dbReference type="ARBA" id="ARBA00002444"/>
    </source>
</evidence>
<comment type="cofactor">
    <cofactor evidence="20">
        <name>[2Fe-2S] cluster</name>
        <dbReference type="ChEBI" id="CHEBI:190135"/>
    </cofactor>
    <text evidence="20">Binds 1 [2Fe-2S] cluster per subunit.</text>
</comment>
<evidence type="ECO:0000256" key="12">
    <source>
        <dbReference type="ARBA" id="ARBA00022967"/>
    </source>
</evidence>
<comment type="miscellaneous">
    <text evidence="20">The Rieske protein is a high potential 2Fe-2S protein.</text>
</comment>
<evidence type="ECO:0000256" key="2">
    <source>
        <dbReference type="ARBA" id="ARBA00004162"/>
    </source>
</evidence>
<dbReference type="NCBIfam" id="TIGR01416">
    <property type="entry name" value="Rieske_proteo"/>
    <property type="match status" value="1"/>
</dbReference>
<reference evidence="23 24" key="1">
    <citation type="submission" date="2015-08" db="EMBL/GenBank/DDBJ databases">
        <title>Complete genome sequence of Sulfurifustis variabilis.</title>
        <authorList>
            <person name="Miura A."/>
            <person name="Kojima H."/>
            <person name="Fukui M."/>
        </authorList>
    </citation>
    <scope>NUCLEOTIDE SEQUENCE [LARGE SCALE GENOMIC DNA]</scope>
    <source>
        <strain evidence="24">skN76</strain>
    </source>
</reference>
<dbReference type="GO" id="GO:0046872">
    <property type="term" value="F:metal ion binding"/>
    <property type="evidence" value="ECO:0007669"/>
    <property type="project" value="UniProtKB-KW"/>
</dbReference>
<keyword evidence="24" id="KW-1185">Reference proteome</keyword>
<keyword evidence="13 20" id="KW-0249">Electron transport</keyword>
<sequence length="198" mass="21278">MDTPNRRRRLLVVTSALGGVGLALGAVPFVASMRPSARARALGGPVEVDLGRPAPGALLKAEWRGKPIFVVRRTPEMLARLERSAPLLADPRSDVETQQPAYARNPYRSIDPEWLVLVGLCTHLGCVPAPHFEPGDVSGLGAQWPGGWFCHCHGSKFDLAGRVFRNVPAPTNLVVPPYRLDGAQRAVIGLDPAGARKT</sequence>
<dbReference type="OrthoDB" id="9767869at2"/>
<dbReference type="GO" id="GO:0005886">
    <property type="term" value="C:plasma membrane"/>
    <property type="evidence" value="ECO:0007669"/>
    <property type="project" value="UniProtKB-SubCell"/>
</dbReference>
<evidence type="ECO:0000256" key="19">
    <source>
        <dbReference type="ARBA" id="ARBA00029351"/>
    </source>
</evidence>
<dbReference type="PROSITE" id="PS51296">
    <property type="entry name" value="RIESKE"/>
    <property type="match status" value="1"/>
</dbReference>
<evidence type="ECO:0000256" key="17">
    <source>
        <dbReference type="ARBA" id="ARBA00023136"/>
    </source>
</evidence>
<evidence type="ECO:0000256" key="5">
    <source>
        <dbReference type="ARBA" id="ARBA00012951"/>
    </source>
</evidence>
<keyword evidence="15" id="KW-0408">Iron</keyword>
<dbReference type="InterPro" id="IPR006311">
    <property type="entry name" value="TAT_signal"/>
</dbReference>
<comment type="subcellular location">
    <subcellularLocation>
        <location evidence="2">Cell membrane</location>
        <topology evidence="2">Single-pass membrane protein</topology>
    </subcellularLocation>
</comment>
<feature type="domain" description="Rieske" evidence="22">
    <location>
        <begin position="83"/>
        <end position="187"/>
    </location>
</feature>
<dbReference type="Pfam" id="PF00355">
    <property type="entry name" value="Rieske"/>
    <property type="match status" value="1"/>
</dbReference>
<dbReference type="AlphaFoldDB" id="A0A1C7AEZ9"/>
<dbReference type="PRINTS" id="PR00162">
    <property type="entry name" value="RIESKE"/>
</dbReference>
<dbReference type="GO" id="GO:0051537">
    <property type="term" value="F:2 iron, 2 sulfur cluster binding"/>
    <property type="evidence" value="ECO:0007669"/>
    <property type="project" value="UniProtKB-KW"/>
</dbReference>
<keyword evidence="12" id="KW-1278">Translocase</keyword>
<keyword evidence="8" id="KW-1003">Cell membrane</keyword>
<evidence type="ECO:0000256" key="3">
    <source>
        <dbReference type="ARBA" id="ARBA00010651"/>
    </source>
</evidence>
<evidence type="ECO:0000256" key="20">
    <source>
        <dbReference type="RuleBase" id="RU004494"/>
    </source>
</evidence>
<evidence type="ECO:0000256" key="4">
    <source>
        <dbReference type="ARBA" id="ARBA00011649"/>
    </source>
</evidence>
<dbReference type="SUPFAM" id="SSF50022">
    <property type="entry name" value="ISP domain"/>
    <property type="match status" value="1"/>
</dbReference>
<dbReference type="Gene3D" id="1.20.5.510">
    <property type="entry name" value="Single helix bin"/>
    <property type="match status" value="1"/>
</dbReference>
<evidence type="ECO:0000256" key="14">
    <source>
        <dbReference type="ARBA" id="ARBA00022989"/>
    </source>
</evidence>
<keyword evidence="10" id="KW-0001">2Fe-2S</keyword>
<dbReference type="EMBL" id="AP014936">
    <property type="protein sequence ID" value="BAU49783.1"/>
    <property type="molecule type" value="Genomic_DNA"/>
</dbReference>
<keyword evidence="18" id="KW-1015">Disulfide bond</keyword>
<evidence type="ECO:0000256" key="15">
    <source>
        <dbReference type="ARBA" id="ARBA00023004"/>
    </source>
</evidence>
<evidence type="ECO:0000256" key="21">
    <source>
        <dbReference type="RuleBase" id="RU004497"/>
    </source>
</evidence>
<protein>
    <recommendedName>
        <fullName evidence="6 20">Ubiquinol-cytochrome c reductase iron-sulfur subunit</fullName>
        <ecNumber evidence="5 20">7.1.1.8</ecNumber>
    </recommendedName>
</protein>
<keyword evidence="17" id="KW-0472">Membrane</keyword>
<evidence type="ECO:0000313" key="24">
    <source>
        <dbReference type="Proteomes" id="UP000218899"/>
    </source>
</evidence>
<comment type="subunit">
    <text evidence="4 21">The main subunits of complex b-c1 are: cytochrome b, cytochrome c1 and the Rieske protein.</text>
</comment>
<dbReference type="KEGG" id="sva:SVA_3235"/>
<comment type="similarity">
    <text evidence="3">Belongs to the Rieske iron-sulfur protein family.</text>
</comment>
<keyword evidence="9" id="KW-0812">Transmembrane</keyword>
<dbReference type="InterPro" id="IPR019470">
    <property type="entry name" value="Ubiq_cytC_Rdtase_Fe-S_su_TAT"/>
</dbReference>
<evidence type="ECO:0000256" key="8">
    <source>
        <dbReference type="ARBA" id="ARBA00022475"/>
    </source>
</evidence>
<dbReference type="InterPro" id="IPR017941">
    <property type="entry name" value="Rieske_2Fe-2S"/>
</dbReference>
<keyword evidence="14" id="KW-1133">Transmembrane helix</keyword>
<dbReference type="PANTHER" id="PTHR10134">
    <property type="entry name" value="CYTOCHROME B-C1 COMPLEX SUBUNIT RIESKE, MITOCHONDRIAL"/>
    <property type="match status" value="1"/>
</dbReference>
<dbReference type="RefSeq" id="WP_096462143.1">
    <property type="nucleotide sequence ID" value="NZ_AP014936.1"/>
</dbReference>
<evidence type="ECO:0000256" key="16">
    <source>
        <dbReference type="ARBA" id="ARBA00023014"/>
    </source>
</evidence>
<dbReference type="PROSITE" id="PS51318">
    <property type="entry name" value="TAT"/>
    <property type="match status" value="1"/>
</dbReference>
<evidence type="ECO:0000256" key="10">
    <source>
        <dbReference type="ARBA" id="ARBA00022714"/>
    </source>
</evidence>
<evidence type="ECO:0000256" key="7">
    <source>
        <dbReference type="ARBA" id="ARBA00022448"/>
    </source>
</evidence>
<proteinExistence type="inferred from homology"/>
<dbReference type="Proteomes" id="UP000218899">
    <property type="component" value="Chromosome"/>
</dbReference>
<dbReference type="CDD" id="cd03470">
    <property type="entry name" value="Rieske_cytochrome_bc1"/>
    <property type="match status" value="1"/>
</dbReference>
<dbReference type="InterPro" id="IPR036922">
    <property type="entry name" value="Rieske_2Fe-2S_sf"/>
</dbReference>
<evidence type="ECO:0000313" key="23">
    <source>
        <dbReference type="EMBL" id="BAU49783.1"/>
    </source>
</evidence>
<dbReference type="GO" id="GO:0008121">
    <property type="term" value="F:quinol-cytochrome-c reductase activity"/>
    <property type="evidence" value="ECO:0007669"/>
    <property type="project" value="UniProtKB-EC"/>
</dbReference>
<evidence type="ECO:0000256" key="13">
    <source>
        <dbReference type="ARBA" id="ARBA00022982"/>
    </source>
</evidence>
<name>A0A1C7AEZ9_9GAMM</name>
<evidence type="ECO:0000259" key="22">
    <source>
        <dbReference type="PROSITE" id="PS51296"/>
    </source>
</evidence>
<dbReference type="InterPro" id="IPR005805">
    <property type="entry name" value="Rieske_Fe-S_prot_C"/>
</dbReference>
<keyword evidence="16" id="KW-0411">Iron-sulfur</keyword>
<dbReference type="InterPro" id="IPR006317">
    <property type="entry name" value="Ubiquinol_cyt_c_Rdtase_Fe-S-su"/>
</dbReference>
<dbReference type="Gene3D" id="2.102.10.10">
    <property type="entry name" value="Rieske [2Fe-2S] iron-sulphur domain"/>
    <property type="match status" value="1"/>
</dbReference>
<evidence type="ECO:0000256" key="9">
    <source>
        <dbReference type="ARBA" id="ARBA00022692"/>
    </source>
</evidence>
<gene>
    <name evidence="23" type="ORF">SVA_3235</name>
</gene>
<evidence type="ECO:0000256" key="18">
    <source>
        <dbReference type="ARBA" id="ARBA00023157"/>
    </source>
</evidence>
<keyword evidence="11" id="KW-0479">Metal-binding</keyword>
<organism evidence="23 24">
    <name type="scientific">Sulfurifustis variabilis</name>
    <dbReference type="NCBI Taxonomy" id="1675686"/>
    <lineage>
        <taxon>Bacteria</taxon>
        <taxon>Pseudomonadati</taxon>
        <taxon>Pseudomonadota</taxon>
        <taxon>Gammaproteobacteria</taxon>
        <taxon>Acidiferrobacterales</taxon>
        <taxon>Acidiferrobacteraceae</taxon>
        <taxon>Sulfurifustis</taxon>
    </lineage>
</organism>
<accession>A0A1C7AEZ9</accession>
<dbReference type="InterPro" id="IPR014349">
    <property type="entry name" value="Rieske_Fe-S_prot"/>
</dbReference>
<keyword evidence="7 20" id="KW-0813">Transport</keyword>
<evidence type="ECO:0000256" key="11">
    <source>
        <dbReference type="ARBA" id="ARBA00022723"/>
    </source>
</evidence>
<evidence type="ECO:0000256" key="6">
    <source>
        <dbReference type="ARBA" id="ARBA00019816"/>
    </source>
</evidence>